<sequence length="68" mass="7757">MASGSDSLRRGFQLHMILQPRKVVVFLQTKNFRFLSEKLASPAWSPDESMGVWRPIERINNSKVVVGL</sequence>
<keyword evidence="2" id="KW-1185">Reference proteome</keyword>
<evidence type="ECO:0000313" key="1">
    <source>
        <dbReference type="EMBL" id="TWU40913.1"/>
    </source>
</evidence>
<protein>
    <submittedName>
        <fullName evidence="1">Uncharacterized protein</fullName>
    </submittedName>
</protein>
<organism evidence="1 2">
    <name type="scientific">Novipirellula artificiosorum</name>
    <dbReference type="NCBI Taxonomy" id="2528016"/>
    <lineage>
        <taxon>Bacteria</taxon>
        <taxon>Pseudomonadati</taxon>
        <taxon>Planctomycetota</taxon>
        <taxon>Planctomycetia</taxon>
        <taxon>Pirellulales</taxon>
        <taxon>Pirellulaceae</taxon>
        <taxon>Novipirellula</taxon>
    </lineage>
</organism>
<accession>A0A5C6DU64</accession>
<proteinExistence type="predicted"/>
<dbReference type="Proteomes" id="UP000319143">
    <property type="component" value="Unassembled WGS sequence"/>
</dbReference>
<name>A0A5C6DU64_9BACT</name>
<gene>
    <name evidence="1" type="ORF">Poly41_17480</name>
</gene>
<evidence type="ECO:0000313" key="2">
    <source>
        <dbReference type="Proteomes" id="UP000319143"/>
    </source>
</evidence>
<dbReference type="AlphaFoldDB" id="A0A5C6DU64"/>
<comment type="caution">
    <text evidence="1">The sequence shown here is derived from an EMBL/GenBank/DDBJ whole genome shotgun (WGS) entry which is preliminary data.</text>
</comment>
<dbReference type="EMBL" id="SJPV01000002">
    <property type="protein sequence ID" value="TWU40913.1"/>
    <property type="molecule type" value="Genomic_DNA"/>
</dbReference>
<reference evidence="1 2" key="1">
    <citation type="submission" date="2019-02" db="EMBL/GenBank/DDBJ databases">
        <title>Deep-cultivation of Planctomycetes and their phenomic and genomic characterization uncovers novel biology.</title>
        <authorList>
            <person name="Wiegand S."/>
            <person name="Jogler M."/>
            <person name="Boedeker C."/>
            <person name="Pinto D."/>
            <person name="Vollmers J."/>
            <person name="Rivas-Marin E."/>
            <person name="Kohn T."/>
            <person name="Peeters S.H."/>
            <person name="Heuer A."/>
            <person name="Rast P."/>
            <person name="Oberbeckmann S."/>
            <person name="Bunk B."/>
            <person name="Jeske O."/>
            <person name="Meyerdierks A."/>
            <person name="Storesund J.E."/>
            <person name="Kallscheuer N."/>
            <person name="Luecker S."/>
            <person name="Lage O.M."/>
            <person name="Pohl T."/>
            <person name="Merkel B.J."/>
            <person name="Hornburger P."/>
            <person name="Mueller R.-W."/>
            <person name="Bruemmer F."/>
            <person name="Labrenz M."/>
            <person name="Spormann A.M."/>
            <person name="Op Den Camp H."/>
            <person name="Overmann J."/>
            <person name="Amann R."/>
            <person name="Jetten M.S.M."/>
            <person name="Mascher T."/>
            <person name="Medema M.H."/>
            <person name="Devos D.P."/>
            <person name="Kaster A.-K."/>
            <person name="Ovreas L."/>
            <person name="Rohde M."/>
            <person name="Galperin M.Y."/>
            <person name="Jogler C."/>
        </authorList>
    </citation>
    <scope>NUCLEOTIDE SEQUENCE [LARGE SCALE GENOMIC DNA]</scope>
    <source>
        <strain evidence="1 2">Poly41</strain>
    </source>
</reference>